<dbReference type="PROSITE" id="PS51078">
    <property type="entry name" value="ICLR_ED"/>
    <property type="match status" value="1"/>
</dbReference>
<gene>
    <name evidence="6" type="ORF">SAMN05421507_1155</name>
</gene>
<accession>A0A1H0VM88</accession>
<evidence type="ECO:0000313" key="6">
    <source>
        <dbReference type="EMBL" id="SDP79692.1"/>
    </source>
</evidence>
<dbReference type="Pfam" id="PF09339">
    <property type="entry name" value="HTH_IclR"/>
    <property type="match status" value="1"/>
</dbReference>
<dbReference type="AlphaFoldDB" id="A0A1H0VM88"/>
<dbReference type="EMBL" id="FNIX01000015">
    <property type="protein sequence ID" value="SDP79692.1"/>
    <property type="molecule type" value="Genomic_DNA"/>
</dbReference>
<keyword evidence="1" id="KW-0805">Transcription regulation</keyword>
<dbReference type="SUPFAM" id="SSF46785">
    <property type="entry name" value="Winged helix' DNA-binding domain"/>
    <property type="match status" value="1"/>
</dbReference>
<feature type="domain" description="IclR-ED" evidence="5">
    <location>
        <begin position="78"/>
        <end position="254"/>
    </location>
</feature>
<dbReference type="InterPro" id="IPR014757">
    <property type="entry name" value="Tscrpt_reg_IclR_C"/>
</dbReference>
<dbReference type="SMART" id="SM00346">
    <property type="entry name" value="HTH_ICLR"/>
    <property type="match status" value="1"/>
</dbReference>
<organism evidence="6 7">
    <name type="scientific">Lentzea jiangxiensis</name>
    <dbReference type="NCBI Taxonomy" id="641025"/>
    <lineage>
        <taxon>Bacteria</taxon>
        <taxon>Bacillati</taxon>
        <taxon>Actinomycetota</taxon>
        <taxon>Actinomycetes</taxon>
        <taxon>Pseudonocardiales</taxon>
        <taxon>Pseudonocardiaceae</taxon>
        <taxon>Lentzea</taxon>
    </lineage>
</organism>
<dbReference type="SUPFAM" id="SSF55781">
    <property type="entry name" value="GAF domain-like"/>
    <property type="match status" value="1"/>
</dbReference>
<dbReference type="PANTHER" id="PTHR30136:SF24">
    <property type="entry name" value="HTH-TYPE TRANSCRIPTIONAL REPRESSOR ALLR"/>
    <property type="match status" value="1"/>
</dbReference>
<dbReference type="STRING" id="641025.SAMN05421507_1155"/>
<evidence type="ECO:0000256" key="1">
    <source>
        <dbReference type="ARBA" id="ARBA00023015"/>
    </source>
</evidence>
<dbReference type="PROSITE" id="PS51077">
    <property type="entry name" value="HTH_ICLR"/>
    <property type="match status" value="1"/>
</dbReference>
<feature type="domain" description="HTH iclR-type" evidence="4">
    <location>
        <begin position="14"/>
        <end position="74"/>
    </location>
</feature>
<dbReference type="Gene3D" id="3.30.450.40">
    <property type="match status" value="1"/>
</dbReference>
<dbReference type="InterPro" id="IPR036388">
    <property type="entry name" value="WH-like_DNA-bd_sf"/>
</dbReference>
<keyword evidence="7" id="KW-1185">Reference proteome</keyword>
<dbReference type="PANTHER" id="PTHR30136">
    <property type="entry name" value="HELIX-TURN-HELIX TRANSCRIPTIONAL REGULATOR, ICLR FAMILY"/>
    <property type="match status" value="1"/>
</dbReference>
<evidence type="ECO:0000259" key="5">
    <source>
        <dbReference type="PROSITE" id="PS51078"/>
    </source>
</evidence>
<protein>
    <submittedName>
        <fullName evidence="6">DNA-binding transcriptional regulator, IclR family</fullName>
    </submittedName>
</protein>
<dbReference type="GO" id="GO:0003677">
    <property type="term" value="F:DNA binding"/>
    <property type="evidence" value="ECO:0007669"/>
    <property type="project" value="UniProtKB-KW"/>
</dbReference>
<evidence type="ECO:0000313" key="7">
    <source>
        <dbReference type="Proteomes" id="UP000199691"/>
    </source>
</evidence>
<dbReference type="Proteomes" id="UP000199691">
    <property type="component" value="Unassembled WGS sequence"/>
</dbReference>
<evidence type="ECO:0000256" key="3">
    <source>
        <dbReference type="ARBA" id="ARBA00023163"/>
    </source>
</evidence>
<dbReference type="InterPro" id="IPR029016">
    <property type="entry name" value="GAF-like_dom_sf"/>
</dbReference>
<dbReference type="InterPro" id="IPR036390">
    <property type="entry name" value="WH_DNA-bd_sf"/>
</dbReference>
<keyword evidence="2 6" id="KW-0238">DNA-binding</keyword>
<dbReference type="RefSeq" id="WP_176960008.1">
    <property type="nucleotide sequence ID" value="NZ_FNIX01000015.1"/>
</dbReference>
<reference evidence="7" key="1">
    <citation type="submission" date="2016-10" db="EMBL/GenBank/DDBJ databases">
        <authorList>
            <person name="Varghese N."/>
            <person name="Submissions S."/>
        </authorList>
    </citation>
    <scope>NUCLEOTIDE SEQUENCE [LARGE SCALE GENOMIC DNA]</scope>
    <source>
        <strain evidence="7">CGMCC 4.6609</strain>
    </source>
</reference>
<dbReference type="GO" id="GO:0003700">
    <property type="term" value="F:DNA-binding transcription factor activity"/>
    <property type="evidence" value="ECO:0007669"/>
    <property type="project" value="TreeGrafter"/>
</dbReference>
<sequence length="261" mass="27912">MIAEPLPKLETAAGRPLRRALALMEVLARADGPMSLSDLARRTGEPKSSVHRILGVLTDLNLAAQADGGFVVGDYLSDMTRHSDHARAEQLRRALTPLLMDLQDRTRGVVLMGVLDGTHVRYVELLYRGELSDYVQSQPLVHPASATATGHALLAFRPDLLDRVEEFAACTGTSPTRLLVDLQSVRKRGLAVVTKNSAHGGAAVAMPVRIGADRPFISLGVAYPGRIDLPRTTLALRRAVATAGAIATAQHCGPVEQRPAG</sequence>
<keyword evidence="3" id="KW-0804">Transcription</keyword>
<dbReference type="Pfam" id="PF01614">
    <property type="entry name" value="IclR_C"/>
    <property type="match status" value="1"/>
</dbReference>
<dbReference type="InterPro" id="IPR050707">
    <property type="entry name" value="HTH_MetabolicPath_Reg"/>
</dbReference>
<evidence type="ECO:0000259" key="4">
    <source>
        <dbReference type="PROSITE" id="PS51077"/>
    </source>
</evidence>
<name>A0A1H0VM88_9PSEU</name>
<dbReference type="InterPro" id="IPR005471">
    <property type="entry name" value="Tscrpt_reg_IclR_N"/>
</dbReference>
<evidence type="ECO:0000256" key="2">
    <source>
        <dbReference type="ARBA" id="ARBA00023125"/>
    </source>
</evidence>
<dbReference type="GO" id="GO:0045892">
    <property type="term" value="P:negative regulation of DNA-templated transcription"/>
    <property type="evidence" value="ECO:0007669"/>
    <property type="project" value="TreeGrafter"/>
</dbReference>
<dbReference type="Gene3D" id="1.10.10.10">
    <property type="entry name" value="Winged helix-like DNA-binding domain superfamily/Winged helix DNA-binding domain"/>
    <property type="match status" value="1"/>
</dbReference>
<proteinExistence type="predicted"/>